<dbReference type="PANTHER" id="PTHR19879">
    <property type="entry name" value="TRANSCRIPTION INITIATION FACTOR TFIID"/>
    <property type="match status" value="1"/>
</dbReference>
<dbReference type="SUPFAM" id="SSF160897">
    <property type="entry name" value="Taf5 N-terminal domain-like"/>
    <property type="match status" value="1"/>
</dbReference>
<evidence type="ECO:0000313" key="12">
    <source>
        <dbReference type="Proteomes" id="UP001515480"/>
    </source>
</evidence>
<evidence type="ECO:0000256" key="4">
    <source>
        <dbReference type="ARBA" id="ARBA00022737"/>
    </source>
</evidence>
<dbReference type="InterPro" id="IPR001680">
    <property type="entry name" value="WD40_rpt"/>
</dbReference>
<feature type="compositionally biased region" description="Low complexity" evidence="9">
    <location>
        <begin position="414"/>
        <end position="423"/>
    </location>
</feature>
<dbReference type="SMART" id="SM00320">
    <property type="entry name" value="WD40"/>
    <property type="match status" value="6"/>
</dbReference>
<dbReference type="EMBL" id="JBGBPQ010000003">
    <property type="protein sequence ID" value="KAL1526652.1"/>
    <property type="molecule type" value="Genomic_DNA"/>
</dbReference>
<keyword evidence="5" id="KW-0805">Transcription regulation</keyword>
<dbReference type="GO" id="GO:0006367">
    <property type="term" value="P:transcription initiation at RNA polymerase II promoter"/>
    <property type="evidence" value="ECO:0007669"/>
    <property type="project" value="TreeGrafter"/>
</dbReference>
<dbReference type="CDD" id="cd08044">
    <property type="entry name" value="TAF5_NTD2"/>
    <property type="match status" value="1"/>
</dbReference>
<dbReference type="GO" id="GO:0016251">
    <property type="term" value="F:RNA polymerase II general transcription initiation factor activity"/>
    <property type="evidence" value="ECO:0007669"/>
    <property type="project" value="TreeGrafter"/>
</dbReference>
<feature type="repeat" description="WD" evidence="8">
    <location>
        <begin position="576"/>
        <end position="617"/>
    </location>
</feature>
<keyword evidence="4" id="KW-0677">Repeat</keyword>
<evidence type="ECO:0000256" key="5">
    <source>
        <dbReference type="ARBA" id="ARBA00023015"/>
    </source>
</evidence>
<dbReference type="GO" id="GO:0005669">
    <property type="term" value="C:transcription factor TFIID complex"/>
    <property type="evidence" value="ECO:0007669"/>
    <property type="project" value="TreeGrafter"/>
</dbReference>
<feature type="region of interest" description="Disordered" evidence="9">
    <location>
        <begin position="275"/>
        <end position="322"/>
    </location>
</feature>
<keyword evidence="6" id="KW-0804">Transcription</keyword>
<dbReference type="PROSITE" id="PS50082">
    <property type="entry name" value="WD_REPEATS_2"/>
    <property type="match status" value="5"/>
</dbReference>
<accession>A0AB34K0N3</accession>
<dbReference type="AlphaFoldDB" id="A0AB34K0N3"/>
<dbReference type="PROSITE" id="PS50896">
    <property type="entry name" value="LISH"/>
    <property type="match status" value="1"/>
</dbReference>
<evidence type="ECO:0000256" key="9">
    <source>
        <dbReference type="SAM" id="MobiDB-lite"/>
    </source>
</evidence>
<dbReference type="SMART" id="SM00667">
    <property type="entry name" value="LisH"/>
    <property type="match status" value="1"/>
</dbReference>
<dbReference type="InterPro" id="IPR019775">
    <property type="entry name" value="WD40_repeat_CS"/>
</dbReference>
<protein>
    <recommendedName>
        <fullName evidence="10">TFIID subunit TAF5 NTD2 domain-containing protein</fullName>
    </recommendedName>
</protein>
<dbReference type="PRINTS" id="PR00320">
    <property type="entry name" value="GPROTEINBRPT"/>
</dbReference>
<evidence type="ECO:0000256" key="8">
    <source>
        <dbReference type="PROSITE-ProRule" id="PRU00221"/>
    </source>
</evidence>
<comment type="caution">
    <text evidence="11">The sequence shown here is derived from an EMBL/GenBank/DDBJ whole genome shotgun (WGS) entry which is preliminary data.</text>
</comment>
<dbReference type="Gene3D" id="2.130.10.10">
    <property type="entry name" value="YVTN repeat-like/Quinoprotein amine dehydrogenase"/>
    <property type="match status" value="2"/>
</dbReference>
<dbReference type="InterPro" id="IPR020472">
    <property type="entry name" value="WD40_PAC1"/>
</dbReference>
<feature type="domain" description="TFIID subunit TAF5 NTD2" evidence="10">
    <location>
        <begin position="82"/>
        <end position="204"/>
    </location>
</feature>
<dbReference type="Gene3D" id="1.25.40.500">
    <property type="entry name" value="TFIID subunit TAF5, NTD2 domain"/>
    <property type="match status" value="1"/>
</dbReference>
<feature type="compositionally biased region" description="Acidic residues" evidence="9">
    <location>
        <begin position="276"/>
        <end position="288"/>
    </location>
</feature>
<evidence type="ECO:0000256" key="6">
    <source>
        <dbReference type="ARBA" id="ARBA00023163"/>
    </source>
</evidence>
<reference evidence="11 12" key="1">
    <citation type="journal article" date="2024" name="Science">
        <title>Giant polyketide synthase enzymes in the biosynthesis of giant marine polyether toxins.</title>
        <authorList>
            <person name="Fallon T.R."/>
            <person name="Shende V.V."/>
            <person name="Wierzbicki I.H."/>
            <person name="Pendleton A.L."/>
            <person name="Watervoot N.F."/>
            <person name="Auber R.P."/>
            <person name="Gonzalez D.J."/>
            <person name="Wisecaver J.H."/>
            <person name="Moore B.S."/>
        </authorList>
    </citation>
    <scope>NUCLEOTIDE SEQUENCE [LARGE SCALE GENOMIC DNA]</scope>
    <source>
        <strain evidence="11 12">12B1</strain>
    </source>
</reference>
<keyword evidence="12" id="KW-1185">Reference proteome</keyword>
<dbReference type="InterPro" id="IPR006594">
    <property type="entry name" value="LisH"/>
</dbReference>
<proteinExistence type="inferred from homology"/>
<keyword evidence="3 8" id="KW-0853">WD repeat</keyword>
<gene>
    <name evidence="11" type="ORF">AB1Y20_015356</name>
</gene>
<dbReference type="InterPro" id="IPR015943">
    <property type="entry name" value="WD40/YVTN_repeat-like_dom_sf"/>
</dbReference>
<dbReference type="Pfam" id="PF04494">
    <property type="entry name" value="TFIID_NTD2"/>
    <property type="match status" value="1"/>
</dbReference>
<feature type="repeat" description="WD" evidence="8">
    <location>
        <begin position="618"/>
        <end position="651"/>
    </location>
</feature>
<dbReference type="PROSITE" id="PS50294">
    <property type="entry name" value="WD_REPEATS_REGION"/>
    <property type="match status" value="5"/>
</dbReference>
<feature type="repeat" description="WD" evidence="8">
    <location>
        <begin position="448"/>
        <end position="479"/>
    </location>
</feature>
<feature type="region of interest" description="Disordered" evidence="9">
    <location>
        <begin position="1"/>
        <end position="21"/>
    </location>
</feature>
<evidence type="ECO:0000256" key="3">
    <source>
        <dbReference type="ARBA" id="ARBA00022574"/>
    </source>
</evidence>
<organism evidence="11 12">
    <name type="scientific">Prymnesium parvum</name>
    <name type="common">Toxic golden alga</name>
    <dbReference type="NCBI Taxonomy" id="97485"/>
    <lineage>
        <taxon>Eukaryota</taxon>
        <taxon>Haptista</taxon>
        <taxon>Haptophyta</taxon>
        <taxon>Prymnesiophyceae</taxon>
        <taxon>Prymnesiales</taxon>
        <taxon>Prymnesiaceae</taxon>
        <taxon>Prymnesium</taxon>
    </lineage>
</organism>
<comment type="subcellular location">
    <subcellularLocation>
        <location evidence="1">Nucleus</location>
    </subcellularLocation>
</comment>
<feature type="repeat" description="WD" evidence="8">
    <location>
        <begin position="490"/>
        <end position="531"/>
    </location>
</feature>
<name>A0AB34K0N3_PRYPA</name>
<dbReference type="CDD" id="cd00200">
    <property type="entry name" value="WD40"/>
    <property type="match status" value="1"/>
</dbReference>
<dbReference type="InterPro" id="IPR007582">
    <property type="entry name" value="TFIID_NTD2"/>
</dbReference>
<sequence length="715" mass="76279">MCVMSDKGRAPDRRPAHAAAAPSEGALDELVLHHLRSRGYMQSASALERELQLAPSAAAAPFAVEGTRPALSKLLITAAAPAIAQNYGELRDWVETCLDAYKPELRRVLFPLFVGCYLSIVRSSEREVASHFFNQFREDHALAHRAELNALSQLTSAEQLDASPIARRVESDRWEVPISAYAHALLLHAVHSRGLAPLLHTLNQRVRLVRHRAHPDPSVDDGQAGSGTAAAAAAHLWLGISDAAIEEANQSEQAWGPLEMLEVVHKRFSAARADDAAAEDAAEEEAVGGEEGRGEKQRGKKRKPAAAAPEAGGSLVSNAASRVPLPPVDERVEKEIVKESRRCVSLVGRKPPTAAFVTVLDAAGMLCSAVFSSDSTILACGFSDSQVRLYLLKEAGPPKKKKAQPPKEAPAEPPAEGAAEGAPDATAVVEGTTSMEGEATSVAATVCLRGHAGPVYSLSFSRDDTILLSCSQDGTVRLWGIAQRACLVCYQAHAAPVWGVAFAPLGSYFATASHDRTVRVWCVNSLQPLRLLVGHLADVRCCCFHPNLSLLASGSDDLSIRIWDVQDAKCVRILCKDGHSAAVTCVAISNDGQLLASGGSDKAVLVWRLSSGCLLRRLRVHTGTVWSVGFSQESAQLVSGSADCSIAVWDVVGAMSSEETPHELQADTAQAPDGVAKETPYLISRLYTKETPVLASRFTRTNLVLAAGAFSPRKK</sequence>
<dbReference type="InterPro" id="IPR036322">
    <property type="entry name" value="WD40_repeat_dom_sf"/>
</dbReference>
<evidence type="ECO:0000256" key="2">
    <source>
        <dbReference type="ARBA" id="ARBA00009435"/>
    </source>
</evidence>
<evidence type="ECO:0000313" key="11">
    <source>
        <dbReference type="EMBL" id="KAL1526652.1"/>
    </source>
</evidence>
<evidence type="ECO:0000256" key="7">
    <source>
        <dbReference type="ARBA" id="ARBA00023242"/>
    </source>
</evidence>
<dbReference type="PROSITE" id="PS00678">
    <property type="entry name" value="WD_REPEATS_1"/>
    <property type="match status" value="2"/>
</dbReference>
<dbReference type="PANTHER" id="PTHR19879:SF1">
    <property type="entry name" value="CANNONBALL-RELATED"/>
    <property type="match status" value="1"/>
</dbReference>
<feature type="repeat" description="WD" evidence="8">
    <location>
        <begin position="532"/>
        <end position="573"/>
    </location>
</feature>
<feature type="region of interest" description="Disordered" evidence="9">
    <location>
        <begin position="397"/>
        <end position="425"/>
    </location>
</feature>
<dbReference type="Proteomes" id="UP001515480">
    <property type="component" value="Unassembled WGS sequence"/>
</dbReference>
<keyword evidence="7" id="KW-0539">Nucleus</keyword>
<feature type="compositionally biased region" description="Basic and acidic residues" evidence="9">
    <location>
        <begin position="1"/>
        <end position="15"/>
    </location>
</feature>
<dbReference type="SUPFAM" id="SSF50978">
    <property type="entry name" value="WD40 repeat-like"/>
    <property type="match status" value="1"/>
</dbReference>
<evidence type="ECO:0000259" key="10">
    <source>
        <dbReference type="Pfam" id="PF04494"/>
    </source>
</evidence>
<dbReference type="Pfam" id="PF00400">
    <property type="entry name" value="WD40"/>
    <property type="match status" value="5"/>
</dbReference>
<evidence type="ECO:0000256" key="1">
    <source>
        <dbReference type="ARBA" id="ARBA00004123"/>
    </source>
</evidence>
<dbReference type="InterPro" id="IPR037264">
    <property type="entry name" value="TFIID_NTD2_sf"/>
</dbReference>
<comment type="similarity">
    <text evidence="2">Belongs to the WD repeat TAF5 family.</text>
</comment>